<feature type="compositionally biased region" description="Polar residues" evidence="1">
    <location>
        <begin position="42"/>
        <end position="51"/>
    </location>
</feature>
<dbReference type="Proteomes" id="UP000589036">
    <property type="component" value="Unassembled WGS sequence"/>
</dbReference>
<evidence type="ECO:0000313" key="3">
    <source>
        <dbReference type="Proteomes" id="UP000589036"/>
    </source>
</evidence>
<keyword evidence="3" id="KW-1185">Reference proteome</keyword>
<feature type="compositionally biased region" description="Basic and acidic residues" evidence="1">
    <location>
        <begin position="1"/>
        <end position="10"/>
    </location>
</feature>
<proteinExistence type="predicted"/>
<comment type="caution">
    <text evidence="2">The sequence shown here is derived from an EMBL/GenBank/DDBJ whole genome shotgun (WGS) entry which is preliminary data.</text>
</comment>
<evidence type="ECO:0000256" key="1">
    <source>
        <dbReference type="SAM" id="MobiDB-lite"/>
    </source>
</evidence>
<organism evidence="2 3">
    <name type="scientific">Spinactinospora alkalitolerans</name>
    <dbReference type="NCBI Taxonomy" id="687207"/>
    <lineage>
        <taxon>Bacteria</taxon>
        <taxon>Bacillati</taxon>
        <taxon>Actinomycetota</taxon>
        <taxon>Actinomycetes</taxon>
        <taxon>Streptosporangiales</taxon>
        <taxon>Nocardiopsidaceae</taxon>
        <taxon>Spinactinospora</taxon>
    </lineage>
</organism>
<reference evidence="2 3" key="1">
    <citation type="submission" date="2020-07" db="EMBL/GenBank/DDBJ databases">
        <title>Sequencing the genomes of 1000 actinobacteria strains.</title>
        <authorList>
            <person name="Klenk H.-P."/>
        </authorList>
    </citation>
    <scope>NUCLEOTIDE SEQUENCE [LARGE SCALE GENOMIC DNA]</scope>
    <source>
        <strain evidence="2 3">CXB654</strain>
    </source>
</reference>
<dbReference type="RefSeq" id="WP_179644173.1">
    <property type="nucleotide sequence ID" value="NZ_BAAAYY010000004.1"/>
</dbReference>
<accession>A0A852TWJ1</accession>
<sequence>MSGFKVKVDDSSVPQMIGDNFSAAPSPVPRPPRRRSAIRASGHSSGSTMVTWTPMLSGEVAGPGSDPSPSCGARRPEGAA</sequence>
<dbReference type="AlphaFoldDB" id="A0A852TWJ1"/>
<gene>
    <name evidence="2" type="ORF">HDA32_003499</name>
</gene>
<protein>
    <submittedName>
        <fullName evidence="2">Uncharacterized protein</fullName>
    </submittedName>
</protein>
<dbReference type="EMBL" id="JACCCC010000001">
    <property type="protein sequence ID" value="NYE48379.1"/>
    <property type="molecule type" value="Genomic_DNA"/>
</dbReference>
<feature type="region of interest" description="Disordered" evidence="1">
    <location>
        <begin position="1"/>
        <end position="80"/>
    </location>
</feature>
<name>A0A852TWJ1_9ACTN</name>
<evidence type="ECO:0000313" key="2">
    <source>
        <dbReference type="EMBL" id="NYE48379.1"/>
    </source>
</evidence>